<organism evidence="1 2">
    <name type="scientific">Hoylesella loescheii DSM 19665 = JCM 12249 = ATCC 15930</name>
    <dbReference type="NCBI Taxonomy" id="1122985"/>
    <lineage>
        <taxon>Bacteria</taxon>
        <taxon>Pseudomonadati</taxon>
        <taxon>Bacteroidota</taxon>
        <taxon>Bacteroidia</taxon>
        <taxon>Bacteroidales</taxon>
        <taxon>Prevotellaceae</taxon>
        <taxon>Hoylesella</taxon>
    </lineage>
</organism>
<name>A0A069QL39_HOYLO</name>
<gene>
    <name evidence="1" type="ORF">HMPREF1991_00510</name>
</gene>
<dbReference type="EMBL" id="JNGW01000016">
    <property type="protein sequence ID" value="KDR53392.1"/>
    <property type="molecule type" value="Genomic_DNA"/>
</dbReference>
<proteinExistence type="predicted"/>
<evidence type="ECO:0000313" key="2">
    <source>
        <dbReference type="Proteomes" id="UP000027442"/>
    </source>
</evidence>
<protein>
    <submittedName>
        <fullName evidence="1">Uncharacterized protein</fullName>
    </submittedName>
</protein>
<dbReference type="HOGENOM" id="CLU_3121197_0_0_10"/>
<reference evidence="1 2" key="1">
    <citation type="submission" date="2013-08" db="EMBL/GenBank/DDBJ databases">
        <authorList>
            <person name="Weinstock G."/>
            <person name="Sodergren E."/>
            <person name="Wylie T."/>
            <person name="Fulton L."/>
            <person name="Fulton R."/>
            <person name="Fronick C."/>
            <person name="O'Laughlin M."/>
            <person name="Godfrey J."/>
            <person name="Miner T."/>
            <person name="Herter B."/>
            <person name="Appelbaum E."/>
            <person name="Cordes M."/>
            <person name="Lek S."/>
            <person name="Wollam A."/>
            <person name="Pepin K.H."/>
            <person name="Palsikar V.B."/>
            <person name="Mitreva M."/>
            <person name="Wilson R.K."/>
        </authorList>
    </citation>
    <scope>NUCLEOTIDE SEQUENCE [LARGE SCALE GENOMIC DNA]</scope>
    <source>
        <strain evidence="1 2">ATCC 15930</strain>
    </source>
</reference>
<evidence type="ECO:0000313" key="1">
    <source>
        <dbReference type="EMBL" id="KDR53392.1"/>
    </source>
</evidence>
<accession>A0A069QL39</accession>
<sequence length="50" mass="5804">MCNYLTPDTKMREFDGFELTHLLYQSGKEKARFASIKGGFRVRGLLHQLV</sequence>
<dbReference type="Proteomes" id="UP000027442">
    <property type="component" value="Unassembled WGS sequence"/>
</dbReference>
<comment type="caution">
    <text evidence="1">The sequence shown here is derived from an EMBL/GenBank/DDBJ whole genome shotgun (WGS) entry which is preliminary data.</text>
</comment>
<keyword evidence="2" id="KW-1185">Reference proteome</keyword>
<dbReference type="AlphaFoldDB" id="A0A069QL39"/>